<dbReference type="GO" id="GO:0016787">
    <property type="term" value="F:hydrolase activity"/>
    <property type="evidence" value="ECO:0007669"/>
    <property type="project" value="UniProtKB-KW"/>
</dbReference>
<dbReference type="SUPFAM" id="SSF56219">
    <property type="entry name" value="DNase I-like"/>
    <property type="match status" value="1"/>
</dbReference>
<evidence type="ECO:0000313" key="4">
    <source>
        <dbReference type="EMBL" id="PVD28917.1"/>
    </source>
</evidence>
<dbReference type="GO" id="GO:0006308">
    <property type="term" value="P:DNA catabolic process"/>
    <property type="evidence" value="ECO:0007669"/>
    <property type="project" value="InterPro"/>
</dbReference>
<evidence type="ECO:0008006" key="6">
    <source>
        <dbReference type="Google" id="ProtNLM"/>
    </source>
</evidence>
<dbReference type="Pfam" id="PF14813">
    <property type="entry name" value="NADH_B2"/>
    <property type="match status" value="1"/>
</dbReference>
<keyword evidence="3" id="KW-1133">Transmembrane helix</keyword>
<keyword evidence="3" id="KW-0812">Transmembrane</keyword>
<name>A0A2T7P668_POMCA</name>
<evidence type="ECO:0000313" key="5">
    <source>
        <dbReference type="Proteomes" id="UP000245119"/>
    </source>
</evidence>
<dbReference type="PANTHER" id="PTHR11371">
    <property type="entry name" value="DEOXYRIBONUCLEASE"/>
    <property type="match status" value="1"/>
</dbReference>
<gene>
    <name evidence="4" type="ORF">C0Q70_11512</name>
</gene>
<dbReference type="OrthoDB" id="10061407at2759"/>
<keyword evidence="1" id="KW-0540">Nuclease</keyword>
<proteinExistence type="predicted"/>
<dbReference type="InterPro" id="IPR036691">
    <property type="entry name" value="Endo/exonu/phosph_ase_sf"/>
</dbReference>
<evidence type="ECO:0000256" key="1">
    <source>
        <dbReference type="ARBA" id="ARBA00022722"/>
    </source>
</evidence>
<dbReference type="AlphaFoldDB" id="A0A2T7P668"/>
<keyword evidence="2" id="KW-0378">Hydrolase</keyword>
<dbReference type="EMBL" id="PZQS01000006">
    <property type="protein sequence ID" value="PVD28917.1"/>
    <property type="molecule type" value="Genomic_DNA"/>
</dbReference>
<accession>A0A2T7P668</accession>
<dbReference type="Gene3D" id="3.60.10.10">
    <property type="entry name" value="Endonuclease/exonuclease/phosphatase"/>
    <property type="match status" value="1"/>
</dbReference>
<dbReference type="PANTHER" id="PTHR11371:SF33">
    <property type="entry name" value="ENDONUCLEASE_EXONUCLEASE_PHOSPHATASE DOMAIN-CONTAINING PROTEIN"/>
    <property type="match status" value="1"/>
</dbReference>
<comment type="caution">
    <text evidence="4">The sequence shown here is derived from an EMBL/GenBank/DDBJ whole genome shotgun (WGS) entry which is preliminary data.</text>
</comment>
<dbReference type="Proteomes" id="UP000245119">
    <property type="component" value="Linkage Group LG6"/>
</dbReference>
<dbReference type="STRING" id="400727.A0A2T7P668"/>
<sequence>MYLLSKLRTASAVLKARIPGKVAVRHGGWVYRRPADDPPKYIYRVADFMGFLMWYWILYHVWHEPEHLVGHFPYPDPSKWTDAELGIPPDQSTLTIGSFDIDHLNNQKASNAKIVSQIVKVLRGFDIAVILDVRTADAINVVLQALNKNDKLSAPQVRAFPDVNNKFECDPYAVLFHTTHSVVSSFVVVGVHLRPKKTLEEMNNLVKVYDDMAAALHTQNVLFAGDFKADCTHMTEAQFKNSSLVTDHRFTFLIDMNVDTTASDNTNCAYDRFVVAGRELTAAVVQGSARVINLSKALHLTTDEAEAVSDHYPIEMKIH</sequence>
<protein>
    <recommendedName>
        <fullName evidence="6">Endonuclease/exonuclease/phosphatase domain-containing protein</fullName>
    </recommendedName>
</protein>
<feature type="transmembrane region" description="Helical" evidence="3">
    <location>
        <begin position="41"/>
        <end position="62"/>
    </location>
</feature>
<evidence type="ECO:0000256" key="3">
    <source>
        <dbReference type="SAM" id="Phobius"/>
    </source>
</evidence>
<evidence type="ECO:0000256" key="2">
    <source>
        <dbReference type="ARBA" id="ARBA00022801"/>
    </source>
</evidence>
<organism evidence="4 5">
    <name type="scientific">Pomacea canaliculata</name>
    <name type="common">Golden apple snail</name>
    <dbReference type="NCBI Taxonomy" id="400727"/>
    <lineage>
        <taxon>Eukaryota</taxon>
        <taxon>Metazoa</taxon>
        <taxon>Spiralia</taxon>
        <taxon>Lophotrochozoa</taxon>
        <taxon>Mollusca</taxon>
        <taxon>Gastropoda</taxon>
        <taxon>Caenogastropoda</taxon>
        <taxon>Architaenioglossa</taxon>
        <taxon>Ampullarioidea</taxon>
        <taxon>Ampullariidae</taxon>
        <taxon>Pomacea</taxon>
    </lineage>
</organism>
<dbReference type="InterPro" id="IPR026627">
    <property type="entry name" value="NDUFB2_animal"/>
</dbReference>
<keyword evidence="3" id="KW-0472">Membrane</keyword>
<reference evidence="4 5" key="1">
    <citation type="submission" date="2018-04" db="EMBL/GenBank/DDBJ databases">
        <title>The genome of golden apple snail Pomacea canaliculata provides insight into stress tolerance and invasive adaptation.</title>
        <authorList>
            <person name="Liu C."/>
            <person name="Liu B."/>
            <person name="Ren Y."/>
            <person name="Zhang Y."/>
            <person name="Wang H."/>
            <person name="Li S."/>
            <person name="Jiang F."/>
            <person name="Yin L."/>
            <person name="Zhang G."/>
            <person name="Qian W."/>
            <person name="Fan W."/>
        </authorList>
    </citation>
    <scope>NUCLEOTIDE SEQUENCE [LARGE SCALE GENOMIC DNA]</scope>
    <source>
        <strain evidence="4">SZHN2017</strain>
        <tissue evidence="4">Muscle</tissue>
    </source>
</reference>
<dbReference type="GO" id="GO:0045271">
    <property type="term" value="C:respiratory chain complex I"/>
    <property type="evidence" value="ECO:0007669"/>
    <property type="project" value="InterPro"/>
</dbReference>
<dbReference type="InterPro" id="IPR016202">
    <property type="entry name" value="DNase_I"/>
</dbReference>
<dbReference type="GO" id="GO:0004536">
    <property type="term" value="F:DNA nuclease activity"/>
    <property type="evidence" value="ECO:0007669"/>
    <property type="project" value="InterPro"/>
</dbReference>
<dbReference type="SMART" id="SM00476">
    <property type="entry name" value="DNaseIc"/>
    <property type="match status" value="1"/>
</dbReference>
<dbReference type="GO" id="GO:0005743">
    <property type="term" value="C:mitochondrial inner membrane"/>
    <property type="evidence" value="ECO:0007669"/>
    <property type="project" value="InterPro"/>
</dbReference>
<keyword evidence="5" id="KW-1185">Reference proteome</keyword>